<gene>
    <name evidence="1" type="ORF">CEXT_351431</name>
</gene>
<keyword evidence="2" id="KW-1185">Reference proteome</keyword>
<organism evidence="1 2">
    <name type="scientific">Caerostris extrusa</name>
    <name type="common">Bark spider</name>
    <name type="synonym">Caerostris bankana</name>
    <dbReference type="NCBI Taxonomy" id="172846"/>
    <lineage>
        <taxon>Eukaryota</taxon>
        <taxon>Metazoa</taxon>
        <taxon>Ecdysozoa</taxon>
        <taxon>Arthropoda</taxon>
        <taxon>Chelicerata</taxon>
        <taxon>Arachnida</taxon>
        <taxon>Araneae</taxon>
        <taxon>Araneomorphae</taxon>
        <taxon>Entelegynae</taxon>
        <taxon>Araneoidea</taxon>
        <taxon>Araneidae</taxon>
        <taxon>Caerostris</taxon>
    </lineage>
</organism>
<proteinExistence type="predicted"/>
<dbReference type="EMBL" id="BPLR01008115">
    <property type="protein sequence ID" value="GIY22189.1"/>
    <property type="molecule type" value="Genomic_DNA"/>
</dbReference>
<evidence type="ECO:0000313" key="2">
    <source>
        <dbReference type="Proteomes" id="UP001054945"/>
    </source>
</evidence>
<evidence type="ECO:0000313" key="1">
    <source>
        <dbReference type="EMBL" id="GIY22189.1"/>
    </source>
</evidence>
<sequence length="98" mass="10816">MPPPKWRIRLASRMLHPLTPTPVMDGRTLFAKYWKVGGEDEGILIDTGDGNICRASEIGLTYLAGSDICCSLVNILPPLLLLDWIIDWSATTKCTSTL</sequence>
<protein>
    <submittedName>
        <fullName evidence="1">Uncharacterized protein</fullName>
    </submittedName>
</protein>
<dbReference type="AlphaFoldDB" id="A0AAV4RJX1"/>
<accession>A0AAV4RJX1</accession>
<reference evidence="1 2" key="1">
    <citation type="submission" date="2021-06" db="EMBL/GenBank/DDBJ databases">
        <title>Caerostris extrusa draft genome.</title>
        <authorList>
            <person name="Kono N."/>
            <person name="Arakawa K."/>
        </authorList>
    </citation>
    <scope>NUCLEOTIDE SEQUENCE [LARGE SCALE GENOMIC DNA]</scope>
</reference>
<dbReference type="Proteomes" id="UP001054945">
    <property type="component" value="Unassembled WGS sequence"/>
</dbReference>
<name>A0AAV4RJX1_CAEEX</name>
<comment type="caution">
    <text evidence="1">The sequence shown here is derived from an EMBL/GenBank/DDBJ whole genome shotgun (WGS) entry which is preliminary data.</text>
</comment>